<dbReference type="AlphaFoldDB" id="A0A7X3CQL6"/>
<dbReference type="Pfam" id="PF00676">
    <property type="entry name" value="E1_dh"/>
    <property type="match status" value="1"/>
</dbReference>
<accession>A0A7X3CQL6</accession>
<comment type="cofactor">
    <cofactor evidence="1">
        <name>thiamine diphosphate</name>
        <dbReference type="ChEBI" id="CHEBI:58937"/>
    </cofactor>
</comment>
<evidence type="ECO:0000256" key="1">
    <source>
        <dbReference type="ARBA" id="ARBA00001964"/>
    </source>
</evidence>
<proteinExistence type="predicted"/>
<evidence type="ECO:0000256" key="2">
    <source>
        <dbReference type="ARBA" id="ARBA00023002"/>
    </source>
</evidence>
<protein>
    <submittedName>
        <fullName evidence="5">Pyruvate dehydrogenase (Acetyl-transferring) E1 component subunit alpha</fullName>
    </submittedName>
</protein>
<reference evidence="5 6" key="1">
    <citation type="submission" date="2019-11" db="EMBL/GenBank/DDBJ databases">
        <title>Draft genome sequences of five Paenibacillus species of dairy origin.</title>
        <authorList>
            <person name="Olajide A.M."/>
            <person name="Chen S."/>
            <person name="Lapointe G."/>
        </authorList>
    </citation>
    <scope>NUCLEOTIDE SEQUENCE [LARGE SCALE GENOMIC DNA]</scope>
    <source>
        <strain evidence="5 6">2CS3</strain>
    </source>
</reference>
<dbReference type="GO" id="GO:0006086">
    <property type="term" value="P:pyruvate decarboxylation to acetyl-CoA"/>
    <property type="evidence" value="ECO:0007669"/>
    <property type="project" value="TreeGrafter"/>
</dbReference>
<sequence length="315" mass="34451">MENRLKQFYRTMLLIRRFEEQAIELYKEGLVGGSYHPYIGQEAVAVGVCSALRQDDYLTNTYRGRGQHIAKGSDPKLLLAEVLGRATGYCKGKGGPMHITDVQNGILGANGIVGGGAPIGVGAALTAKMTGTDRVSVTFFGDGAINQGVVYEAMNLAAIWDLPVVFVCENNLYSEMTPIQFSLKNKDLIDRAEGVRIPGIIVDGNDVEAVFNVTTEAVERARRGEGPTFIEAKTYRLNGHMYGDSETYRSKEEVAAWWEKEPIKRLGAKLVASGEASADELEAINHEVLQEIARAAEFARQSPEPGFEEIFTDVI</sequence>
<dbReference type="InterPro" id="IPR029061">
    <property type="entry name" value="THDP-binding"/>
</dbReference>
<dbReference type="Gene3D" id="3.40.50.970">
    <property type="match status" value="1"/>
</dbReference>
<organism evidence="5 6">
    <name type="scientific">Paenibacillus validus</name>
    <dbReference type="NCBI Taxonomy" id="44253"/>
    <lineage>
        <taxon>Bacteria</taxon>
        <taxon>Bacillati</taxon>
        <taxon>Bacillota</taxon>
        <taxon>Bacilli</taxon>
        <taxon>Bacillales</taxon>
        <taxon>Paenibacillaceae</taxon>
        <taxon>Paenibacillus</taxon>
    </lineage>
</organism>
<feature type="domain" description="Dehydrogenase E1 component" evidence="4">
    <location>
        <begin position="11"/>
        <end position="306"/>
    </location>
</feature>
<dbReference type="RefSeq" id="WP_127605961.1">
    <property type="nucleotide sequence ID" value="NZ_JARTHJ010000054.1"/>
</dbReference>
<dbReference type="CDD" id="cd02000">
    <property type="entry name" value="TPP_E1_PDC_ADC_BCADC"/>
    <property type="match status" value="1"/>
</dbReference>
<dbReference type="PANTHER" id="PTHR11516:SF60">
    <property type="entry name" value="PYRUVATE DEHYDROGENASE E1 COMPONENT SUBUNIT ALPHA"/>
    <property type="match status" value="1"/>
</dbReference>
<keyword evidence="6" id="KW-1185">Reference proteome</keyword>
<dbReference type="InterPro" id="IPR050642">
    <property type="entry name" value="PDH_E1_Alpha_Subunit"/>
</dbReference>
<evidence type="ECO:0000256" key="3">
    <source>
        <dbReference type="ARBA" id="ARBA00023052"/>
    </source>
</evidence>
<dbReference type="PANTHER" id="PTHR11516">
    <property type="entry name" value="PYRUVATE DEHYDROGENASE E1 COMPONENT, ALPHA SUBUNIT BACTERIAL AND ORGANELLAR"/>
    <property type="match status" value="1"/>
</dbReference>
<dbReference type="InterPro" id="IPR001017">
    <property type="entry name" value="DH_E1"/>
</dbReference>
<gene>
    <name evidence="5" type="ORF">GNP93_03685</name>
</gene>
<evidence type="ECO:0000259" key="4">
    <source>
        <dbReference type="Pfam" id="PF00676"/>
    </source>
</evidence>
<keyword evidence="2" id="KW-0560">Oxidoreductase</keyword>
<evidence type="ECO:0000313" key="5">
    <source>
        <dbReference type="EMBL" id="MUG69775.1"/>
    </source>
</evidence>
<dbReference type="Proteomes" id="UP000450917">
    <property type="component" value="Unassembled WGS sequence"/>
</dbReference>
<evidence type="ECO:0000313" key="6">
    <source>
        <dbReference type="Proteomes" id="UP000450917"/>
    </source>
</evidence>
<keyword evidence="3" id="KW-0786">Thiamine pyrophosphate</keyword>
<keyword evidence="5" id="KW-0670">Pyruvate</keyword>
<dbReference type="GO" id="GO:0004739">
    <property type="term" value="F:pyruvate dehydrogenase (acetyl-transferring) activity"/>
    <property type="evidence" value="ECO:0007669"/>
    <property type="project" value="TreeGrafter"/>
</dbReference>
<dbReference type="EMBL" id="WNZX01000002">
    <property type="protein sequence ID" value="MUG69775.1"/>
    <property type="molecule type" value="Genomic_DNA"/>
</dbReference>
<comment type="caution">
    <text evidence="5">The sequence shown here is derived from an EMBL/GenBank/DDBJ whole genome shotgun (WGS) entry which is preliminary data.</text>
</comment>
<name>A0A7X3CQL6_9BACL</name>
<dbReference type="SUPFAM" id="SSF52518">
    <property type="entry name" value="Thiamin diphosphate-binding fold (THDP-binding)"/>
    <property type="match status" value="1"/>
</dbReference>